<dbReference type="Pfam" id="PF00480">
    <property type="entry name" value="ROK"/>
    <property type="match status" value="1"/>
</dbReference>
<dbReference type="Proteomes" id="UP001056336">
    <property type="component" value="Chromosome"/>
</dbReference>
<gene>
    <name evidence="3" type="ORF">M6D93_03430</name>
</gene>
<dbReference type="SUPFAM" id="SSF53067">
    <property type="entry name" value="Actin-like ATPase domain"/>
    <property type="match status" value="1"/>
</dbReference>
<dbReference type="Gene3D" id="3.30.420.40">
    <property type="match status" value="2"/>
</dbReference>
<sequence length="397" mass="40775">MSTRRAEGVAFPAGPQGLLRSLNARAVLEHIHRAGPVSRGDLAAATGLSKPTVGLALQSLSAAGVLDTDSPSSGRPGPSAALYRIRPLSGLSIGLDVGHEWTYAAVADISGEMLARRKVRTRRRLTTLVRQLSDLVADLAGDLGVPASGFAHAVIGVPAVVAPSGQSLALCDVLPDNGRGFPQAIRAALPMPVTLENDVNLAALGERAVGYGRDIENFAFCSIGTGVGVGIIIGGKLYRGVSGSAGEVGYLPGDDPTVPATPPLLRAMIDSTLSGTAIVDEALAQGLPPELDGRAVFDLARAGDERATRVVDIIARRIAYVICSVLAVLDPQLVVLGGGVGLNSDLLLDPVMGHIRAMSPFEPHVEVSKSGSDAVLFGAVSMASELARDAVFAAASR</sequence>
<dbReference type="InterPro" id="IPR000835">
    <property type="entry name" value="HTH_MarR-typ"/>
</dbReference>
<reference evidence="3" key="1">
    <citation type="journal article" date="2018" name="Int. J. Syst. Evol. Microbiol.">
        <title>Jatrophihabitans telluris sp. nov., isolated from sediment soil of lava forest wetlands and the emended description of the genus Jatrophihabitans.</title>
        <authorList>
            <person name="Lee K.C."/>
            <person name="Suh M.K."/>
            <person name="Eom M.K."/>
            <person name="Kim K.K."/>
            <person name="Kim J.S."/>
            <person name="Kim D.S."/>
            <person name="Ko S.H."/>
            <person name="Shin Y.K."/>
            <person name="Lee J.S."/>
        </authorList>
    </citation>
    <scope>NUCLEOTIDE SEQUENCE</scope>
    <source>
        <strain evidence="3">N237</strain>
    </source>
</reference>
<comment type="similarity">
    <text evidence="1">Belongs to the ROK (NagC/XylR) family.</text>
</comment>
<organism evidence="3 4">
    <name type="scientific">Jatrophihabitans telluris</name>
    <dbReference type="NCBI Taxonomy" id="2038343"/>
    <lineage>
        <taxon>Bacteria</taxon>
        <taxon>Bacillati</taxon>
        <taxon>Actinomycetota</taxon>
        <taxon>Actinomycetes</taxon>
        <taxon>Jatrophihabitantales</taxon>
        <taxon>Jatrophihabitantaceae</taxon>
        <taxon>Jatrophihabitans</taxon>
    </lineage>
</organism>
<dbReference type="InterPro" id="IPR043129">
    <property type="entry name" value="ATPase_NBD"/>
</dbReference>
<dbReference type="PANTHER" id="PTHR18964:SF149">
    <property type="entry name" value="BIFUNCTIONAL UDP-N-ACETYLGLUCOSAMINE 2-EPIMERASE_N-ACETYLMANNOSAMINE KINASE"/>
    <property type="match status" value="1"/>
</dbReference>
<evidence type="ECO:0000313" key="4">
    <source>
        <dbReference type="Proteomes" id="UP001056336"/>
    </source>
</evidence>
<dbReference type="RefSeq" id="WP_249772956.1">
    <property type="nucleotide sequence ID" value="NZ_CP097332.1"/>
</dbReference>
<name>A0ABY4QZR6_9ACTN</name>
<keyword evidence="4" id="KW-1185">Reference proteome</keyword>
<proteinExistence type="inferred from homology"/>
<dbReference type="InterPro" id="IPR036388">
    <property type="entry name" value="WH-like_DNA-bd_sf"/>
</dbReference>
<evidence type="ECO:0000313" key="3">
    <source>
        <dbReference type="EMBL" id="UQX89060.1"/>
    </source>
</evidence>
<dbReference type="Pfam" id="PF12802">
    <property type="entry name" value="MarR_2"/>
    <property type="match status" value="1"/>
</dbReference>
<dbReference type="InterPro" id="IPR000600">
    <property type="entry name" value="ROK"/>
</dbReference>
<dbReference type="Gene3D" id="1.10.10.10">
    <property type="entry name" value="Winged helix-like DNA-binding domain superfamily/Winged helix DNA-binding domain"/>
    <property type="match status" value="1"/>
</dbReference>
<evidence type="ECO:0000256" key="1">
    <source>
        <dbReference type="ARBA" id="ARBA00006479"/>
    </source>
</evidence>
<dbReference type="EMBL" id="CP097332">
    <property type="protein sequence ID" value="UQX89060.1"/>
    <property type="molecule type" value="Genomic_DNA"/>
</dbReference>
<dbReference type="PANTHER" id="PTHR18964">
    <property type="entry name" value="ROK (REPRESSOR, ORF, KINASE) FAMILY"/>
    <property type="match status" value="1"/>
</dbReference>
<accession>A0ABY4QZR6</accession>
<dbReference type="InterPro" id="IPR036390">
    <property type="entry name" value="WH_DNA-bd_sf"/>
</dbReference>
<feature type="domain" description="HTH marR-type" evidence="2">
    <location>
        <begin position="25"/>
        <end position="75"/>
    </location>
</feature>
<evidence type="ECO:0000259" key="2">
    <source>
        <dbReference type="Pfam" id="PF12802"/>
    </source>
</evidence>
<protein>
    <submittedName>
        <fullName evidence="3">ROK family transcriptional regulator</fullName>
    </submittedName>
</protein>
<dbReference type="SUPFAM" id="SSF46785">
    <property type="entry name" value="Winged helix' DNA-binding domain"/>
    <property type="match status" value="1"/>
</dbReference>
<reference evidence="3" key="2">
    <citation type="submission" date="2022-05" db="EMBL/GenBank/DDBJ databases">
        <authorList>
            <person name="Kim J.-S."/>
            <person name="Lee K."/>
            <person name="Suh M."/>
            <person name="Eom M."/>
            <person name="Kim J.-S."/>
            <person name="Kim D.-S."/>
            <person name="Ko S.-H."/>
            <person name="Shin Y."/>
            <person name="Lee J.-S."/>
        </authorList>
    </citation>
    <scope>NUCLEOTIDE SEQUENCE</scope>
    <source>
        <strain evidence="3">N237</strain>
    </source>
</reference>